<comment type="caution">
    <text evidence="1">The sequence shown here is derived from an EMBL/GenBank/DDBJ whole genome shotgun (WGS) entry which is preliminary data.</text>
</comment>
<sequence>MSTYTYLAMNLSILNATTSLTAIESYNYLYPFVETNRISTHPYKRQTNKELYSVPVIYDSFKEKLAKIHLLPDNWDGYGAVSPDFVVYSNACCFLEKLDNKIMKFLEEDNILSTPYGTITFDFYVNDDLISVEIGKIQIGFFTDCTSGENMESKGEKLSLYKLPDSLVVAFKRLLENA</sequence>
<dbReference type="EMBL" id="SNRY01002751">
    <property type="protein sequence ID" value="KAA6323673.1"/>
    <property type="molecule type" value="Genomic_DNA"/>
</dbReference>
<gene>
    <name evidence="1" type="ORF">EZS27_026915</name>
</gene>
<organism evidence="1">
    <name type="scientific">termite gut metagenome</name>
    <dbReference type="NCBI Taxonomy" id="433724"/>
    <lineage>
        <taxon>unclassified sequences</taxon>
        <taxon>metagenomes</taxon>
        <taxon>organismal metagenomes</taxon>
    </lineage>
</organism>
<proteinExistence type="predicted"/>
<accession>A0A5J4QSX1</accession>
<name>A0A5J4QSX1_9ZZZZ</name>
<dbReference type="AlphaFoldDB" id="A0A5J4QSX1"/>
<evidence type="ECO:0000313" key="1">
    <source>
        <dbReference type="EMBL" id="KAA6323673.1"/>
    </source>
</evidence>
<protein>
    <submittedName>
        <fullName evidence="1">Uncharacterized protein</fullName>
    </submittedName>
</protein>
<reference evidence="1" key="1">
    <citation type="submission" date="2019-03" db="EMBL/GenBank/DDBJ databases">
        <title>Single cell metagenomics reveals metabolic interactions within the superorganism composed of flagellate Streblomastix strix and complex community of Bacteroidetes bacteria on its surface.</title>
        <authorList>
            <person name="Treitli S.C."/>
            <person name="Kolisko M."/>
            <person name="Husnik F."/>
            <person name="Keeling P."/>
            <person name="Hampl V."/>
        </authorList>
    </citation>
    <scope>NUCLEOTIDE SEQUENCE</scope>
    <source>
        <strain evidence="1">STM</strain>
    </source>
</reference>